<feature type="transmembrane region" description="Helical" evidence="2">
    <location>
        <begin position="34"/>
        <end position="51"/>
    </location>
</feature>
<evidence type="ECO:0000313" key="4">
    <source>
        <dbReference type="Proteomes" id="UP000480854"/>
    </source>
</evidence>
<keyword evidence="2" id="KW-0472">Membrane</keyword>
<dbReference type="RefSeq" id="WP_149469472.1">
    <property type="nucleotide sequence ID" value="NZ_QOKW01000009.1"/>
</dbReference>
<protein>
    <submittedName>
        <fullName evidence="3">Uncharacterized protein</fullName>
    </submittedName>
</protein>
<keyword evidence="2" id="KW-1133">Transmembrane helix</keyword>
<evidence type="ECO:0000313" key="3">
    <source>
        <dbReference type="EMBL" id="KAA0680373.1"/>
    </source>
</evidence>
<feature type="transmembrane region" description="Helical" evidence="2">
    <location>
        <begin position="102"/>
        <end position="126"/>
    </location>
</feature>
<dbReference type="Proteomes" id="UP000480854">
    <property type="component" value="Unassembled WGS sequence"/>
</dbReference>
<comment type="caution">
    <text evidence="3">The sequence shown here is derived from an EMBL/GenBank/DDBJ whole genome shotgun (WGS) entry which is preliminary data.</text>
</comment>
<dbReference type="OrthoDB" id="7308074at2"/>
<evidence type="ECO:0000256" key="1">
    <source>
        <dbReference type="SAM" id="MobiDB-lite"/>
    </source>
</evidence>
<proteinExistence type="predicted"/>
<evidence type="ECO:0000256" key="2">
    <source>
        <dbReference type="SAM" id="Phobius"/>
    </source>
</evidence>
<sequence length="134" mass="14088">MPWSAQQPPPEPPPPEPPKPAPGGTKPAGGADMVGVWPSAVWIVVGTLFYLDNPQTFAGWKGGVYYVVGTTVVALVIGLVSLNLRRAVAGMLAEVFPRPDRFTALVGLMLRLMLAAAEGMLVALLARWTLGALG</sequence>
<reference evidence="3 4" key="1">
    <citation type="submission" date="2018-07" db="EMBL/GenBank/DDBJ databases">
        <title>Genome sequence of Azospirillum sp. ATCC 49961.</title>
        <authorList>
            <person name="Sant'Anna F.H."/>
            <person name="Baldani J.I."/>
            <person name="Zilli J.E."/>
            <person name="Reis V.M."/>
            <person name="Hartmann A."/>
            <person name="Cruz L."/>
            <person name="de Souza E.M."/>
            <person name="de Oliveira Pedrosa F."/>
            <person name="Passaglia L.M.P."/>
        </authorList>
    </citation>
    <scope>NUCLEOTIDE SEQUENCE [LARGE SCALE GENOMIC DNA]</scope>
    <source>
        <strain evidence="3 4">ATCC 49961</strain>
    </source>
</reference>
<feature type="region of interest" description="Disordered" evidence="1">
    <location>
        <begin position="1"/>
        <end position="31"/>
    </location>
</feature>
<keyword evidence="4" id="KW-1185">Reference proteome</keyword>
<name>A0A9W7TXY7_9PROT</name>
<feature type="compositionally biased region" description="Low complexity" evidence="1">
    <location>
        <begin position="22"/>
        <end position="31"/>
    </location>
</feature>
<dbReference type="AlphaFoldDB" id="A0A9W7TXY7"/>
<organism evidence="3 4">
    <name type="scientific">Roseomonas genomospecies 6</name>
    <dbReference type="NCBI Taxonomy" id="214106"/>
    <lineage>
        <taxon>Bacteria</taxon>
        <taxon>Pseudomonadati</taxon>
        <taxon>Pseudomonadota</taxon>
        <taxon>Alphaproteobacteria</taxon>
        <taxon>Acetobacterales</taxon>
        <taxon>Roseomonadaceae</taxon>
        <taxon>Roseomonas</taxon>
    </lineage>
</organism>
<feature type="transmembrane region" description="Helical" evidence="2">
    <location>
        <begin position="63"/>
        <end position="82"/>
    </location>
</feature>
<keyword evidence="2" id="KW-0812">Transmembrane</keyword>
<dbReference type="EMBL" id="QOKW01000009">
    <property type="protein sequence ID" value="KAA0680373.1"/>
    <property type="molecule type" value="Genomic_DNA"/>
</dbReference>
<gene>
    <name evidence="3" type="ORF">DS843_13770</name>
</gene>
<accession>A0A9W7TXY7</accession>
<feature type="compositionally biased region" description="Pro residues" evidence="1">
    <location>
        <begin position="7"/>
        <end position="21"/>
    </location>
</feature>